<sequence>MRKLLAPIALGLSLVGVTPLFAAPLGTYYNPIPDVKGGDLSVPVHRGMYCANGSWHYGWLRPWESSPVIKASCGRAANQMPR</sequence>
<dbReference type="EMBL" id="VJMF01000040">
    <property type="protein sequence ID" value="TRL33852.1"/>
    <property type="molecule type" value="Genomic_DNA"/>
</dbReference>
<comment type="caution">
    <text evidence="2">The sequence shown here is derived from an EMBL/GenBank/DDBJ whole genome shotgun (WGS) entry which is preliminary data.</text>
</comment>
<evidence type="ECO:0000313" key="3">
    <source>
        <dbReference type="Proteomes" id="UP000316781"/>
    </source>
</evidence>
<feature type="chain" id="PRO_5021818366" evidence="1">
    <location>
        <begin position="23"/>
        <end position="82"/>
    </location>
</feature>
<organism evidence="2 3">
    <name type="scientific">Methylosinus sporium</name>
    <dbReference type="NCBI Taxonomy" id="428"/>
    <lineage>
        <taxon>Bacteria</taxon>
        <taxon>Pseudomonadati</taxon>
        <taxon>Pseudomonadota</taxon>
        <taxon>Alphaproteobacteria</taxon>
        <taxon>Hyphomicrobiales</taxon>
        <taxon>Methylocystaceae</taxon>
        <taxon>Methylosinus</taxon>
    </lineage>
</organism>
<accession>A0A549SW40</accession>
<dbReference type="RefSeq" id="WP_142862873.1">
    <property type="nucleotide sequence ID" value="NZ_BGJY01000001.1"/>
</dbReference>
<reference evidence="2 3" key="1">
    <citation type="submission" date="2019-07" db="EMBL/GenBank/DDBJ databases">
        <title>Ln-dependent methylotrophs.</title>
        <authorList>
            <person name="Tani A."/>
        </authorList>
    </citation>
    <scope>NUCLEOTIDE SEQUENCE [LARGE SCALE GENOMIC DNA]</scope>
    <source>
        <strain evidence="2 3">SM89A</strain>
    </source>
</reference>
<proteinExistence type="predicted"/>
<evidence type="ECO:0000313" key="2">
    <source>
        <dbReference type="EMBL" id="TRL33852.1"/>
    </source>
</evidence>
<feature type="signal peptide" evidence="1">
    <location>
        <begin position="1"/>
        <end position="22"/>
    </location>
</feature>
<name>A0A549SW40_METSR</name>
<dbReference type="Proteomes" id="UP000316781">
    <property type="component" value="Unassembled WGS sequence"/>
</dbReference>
<gene>
    <name evidence="2" type="ORF">FM996_09930</name>
</gene>
<keyword evidence="1" id="KW-0732">Signal</keyword>
<evidence type="ECO:0000256" key="1">
    <source>
        <dbReference type="SAM" id="SignalP"/>
    </source>
</evidence>
<dbReference type="AlphaFoldDB" id="A0A549SW40"/>
<protein>
    <submittedName>
        <fullName evidence="2">Uncharacterized protein</fullName>
    </submittedName>
</protein>